<dbReference type="Proteomes" id="UP000749559">
    <property type="component" value="Unassembled WGS sequence"/>
</dbReference>
<dbReference type="SUPFAM" id="SSF57903">
    <property type="entry name" value="FYVE/PHD zinc finger"/>
    <property type="match status" value="1"/>
</dbReference>
<feature type="non-terminal residue" evidence="2">
    <location>
        <position position="218"/>
    </location>
</feature>
<accession>A0A8S4PPG1</accession>
<dbReference type="InterPro" id="IPR011011">
    <property type="entry name" value="Znf_FYVE_PHD"/>
</dbReference>
<keyword evidence="3" id="KW-1185">Reference proteome</keyword>
<evidence type="ECO:0000256" key="1">
    <source>
        <dbReference type="SAM" id="MobiDB-lite"/>
    </source>
</evidence>
<name>A0A8S4PPG1_OWEFU</name>
<sequence>RGLSTDQVVTTGGDTEANKNHHERHDSKSKKGTKSRERSNEKSSKIEKLKKILSPKSTSEKHQSANDVKPAAGKHKPSIQHKCDRCEVPNSNLLGCEFCDLWFCNSCENLDENDLALLNASTNGTHWYCHECEPQVRFILEQAKSGIVNVAKSVAHSLESIKKNQSQTNRNVESVSTKVKNLQDLYNNVILKIDTLNDSVNEINLEKGAVEKSLKEVA</sequence>
<feature type="compositionally biased region" description="Basic and acidic residues" evidence="1">
    <location>
        <begin position="16"/>
        <end position="26"/>
    </location>
</feature>
<evidence type="ECO:0000313" key="2">
    <source>
        <dbReference type="EMBL" id="CAH1796130.1"/>
    </source>
</evidence>
<protein>
    <recommendedName>
        <fullName evidence="4">PHD-type domain-containing protein</fullName>
    </recommendedName>
</protein>
<gene>
    <name evidence="2" type="ORF">OFUS_LOCUS20575</name>
</gene>
<dbReference type="EMBL" id="CAIIXF020000010">
    <property type="protein sequence ID" value="CAH1796130.1"/>
    <property type="molecule type" value="Genomic_DNA"/>
</dbReference>
<feature type="compositionally biased region" description="Polar residues" evidence="1">
    <location>
        <begin position="1"/>
        <end position="13"/>
    </location>
</feature>
<reference evidence="2" key="1">
    <citation type="submission" date="2022-03" db="EMBL/GenBank/DDBJ databases">
        <authorList>
            <person name="Martin C."/>
        </authorList>
    </citation>
    <scope>NUCLEOTIDE SEQUENCE</scope>
</reference>
<evidence type="ECO:0000313" key="3">
    <source>
        <dbReference type="Proteomes" id="UP000749559"/>
    </source>
</evidence>
<proteinExistence type="predicted"/>
<feature type="compositionally biased region" description="Basic and acidic residues" evidence="1">
    <location>
        <begin position="34"/>
        <end position="50"/>
    </location>
</feature>
<feature type="non-terminal residue" evidence="2">
    <location>
        <position position="1"/>
    </location>
</feature>
<comment type="caution">
    <text evidence="2">The sequence shown here is derived from an EMBL/GenBank/DDBJ whole genome shotgun (WGS) entry which is preliminary data.</text>
</comment>
<feature type="region of interest" description="Disordered" evidence="1">
    <location>
        <begin position="1"/>
        <end position="79"/>
    </location>
</feature>
<organism evidence="2 3">
    <name type="scientific">Owenia fusiformis</name>
    <name type="common">Polychaete worm</name>
    <dbReference type="NCBI Taxonomy" id="6347"/>
    <lineage>
        <taxon>Eukaryota</taxon>
        <taxon>Metazoa</taxon>
        <taxon>Spiralia</taxon>
        <taxon>Lophotrochozoa</taxon>
        <taxon>Annelida</taxon>
        <taxon>Polychaeta</taxon>
        <taxon>Sedentaria</taxon>
        <taxon>Canalipalpata</taxon>
        <taxon>Sabellida</taxon>
        <taxon>Oweniida</taxon>
        <taxon>Oweniidae</taxon>
        <taxon>Owenia</taxon>
    </lineage>
</organism>
<evidence type="ECO:0008006" key="4">
    <source>
        <dbReference type="Google" id="ProtNLM"/>
    </source>
</evidence>
<dbReference type="AlphaFoldDB" id="A0A8S4PPG1"/>